<dbReference type="InterPro" id="IPR011330">
    <property type="entry name" value="Glyco_hydro/deAcase_b/a-brl"/>
</dbReference>
<dbReference type="Proteomes" id="UP000440224">
    <property type="component" value="Unassembled WGS sequence"/>
</dbReference>
<protein>
    <submittedName>
        <fullName evidence="1">LamB/YcsF family protein</fullName>
    </submittedName>
</protein>
<accession>A0A6N7PY49</accession>
<evidence type="ECO:0000313" key="1">
    <source>
        <dbReference type="EMBL" id="MRG94964.1"/>
    </source>
</evidence>
<comment type="caution">
    <text evidence="1">The sequence shown here is derived from an EMBL/GenBank/DDBJ whole genome shotgun (WGS) entry which is preliminary data.</text>
</comment>
<dbReference type="InterPro" id="IPR005501">
    <property type="entry name" value="LamB/YcsF/PxpA-like"/>
</dbReference>
<dbReference type="Gene3D" id="3.20.20.370">
    <property type="entry name" value="Glycoside hydrolase/deacetylase"/>
    <property type="match status" value="1"/>
</dbReference>
<gene>
    <name evidence="1" type="ORF">GF068_24025</name>
</gene>
<dbReference type="AlphaFoldDB" id="A0A6N7PY49"/>
<dbReference type="PANTHER" id="PTHR30292:SF0">
    <property type="entry name" value="5-OXOPROLINASE SUBUNIT A"/>
    <property type="match status" value="1"/>
</dbReference>
<dbReference type="OrthoDB" id="9773478at2"/>
<dbReference type="Pfam" id="PF03746">
    <property type="entry name" value="LamB_YcsF"/>
    <property type="match status" value="1"/>
</dbReference>
<dbReference type="PANTHER" id="PTHR30292">
    <property type="entry name" value="UNCHARACTERIZED PROTEIN YBGL-RELATED"/>
    <property type="match status" value="1"/>
</dbReference>
<proteinExistence type="predicted"/>
<dbReference type="SUPFAM" id="SSF88713">
    <property type="entry name" value="Glycoside hydrolase/deacetylase"/>
    <property type="match status" value="1"/>
</dbReference>
<dbReference type="RefSeq" id="WP_153821752.1">
    <property type="nucleotide sequence ID" value="NZ_WJIE01000006.1"/>
</dbReference>
<sequence length="236" mass="24216">MAVSLNVDLGELPGEPEELYSIATMVNVACGGHAGDEATMERACELAREAGARLAAHPSYPDRAGFGRTSISMTSAELSASVRAQVEALARVARRAGISIEAVKPHGALYHDASRDPAIAAALLEGIAAGLGAKVALVGPPEGALARRAAAEGRAYLREGFADRAYGPDGELVPRTQSGALITDPAEARAQALRLSGAGRFETLCVHGDTPGALSIARAVREALVSAGQLEARGRS</sequence>
<evidence type="ECO:0000313" key="2">
    <source>
        <dbReference type="Proteomes" id="UP000440224"/>
    </source>
</evidence>
<dbReference type="EMBL" id="WJIE01000006">
    <property type="protein sequence ID" value="MRG94964.1"/>
    <property type="molecule type" value="Genomic_DNA"/>
</dbReference>
<dbReference type="GO" id="GO:0005975">
    <property type="term" value="P:carbohydrate metabolic process"/>
    <property type="evidence" value="ECO:0007669"/>
    <property type="project" value="InterPro"/>
</dbReference>
<keyword evidence="2" id="KW-1185">Reference proteome</keyword>
<organism evidence="1 2">
    <name type="scientific">Polyangium spumosum</name>
    <dbReference type="NCBI Taxonomy" id="889282"/>
    <lineage>
        <taxon>Bacteria</taxon>
        <taxon>Pseudomonadati</taxon>
        <taxon>Myxococcota</taxon>
        <taxon>Polyangia</taxon>
        <taxon>Polyangiales</taxon>
        <taxon>Polyangiaceae</taxon>
        <taxon>Polyangium</taxon>
    </lineage>
</organism>
<name>A0A6N7PY49_9BACT</name>
<reference evidence="1 2" key="1">
    <citation type="submission" date="2019-10" db="EMBL/GenBank/DDBJ databases">
        <title>A soil myxobacterium in the family Polyangiaceae.</title>
        <authorList>
            <person name="Li Y."/>
            <person name="Wang J."/>
        </authorList>
    </citation>
    <scope>NUCLEOTIDE SEQUENCE [LARGE SCALE GENOMIC DNA]</scope>
    <source>
        <strain evidence="1 2">DSM 14734</strain>
    </source>
</reference>